<dbReference type="EMBL" id="CP072425">
    <property type="protein sequence ID" value="QTL34688.1"/>
    <property type="molecule type" value="Genomic_DNA"/>
</dbReference>
<proteinExistence type="predicted"/>
<dbReference type="Proteomes" id="UP000665025">
    <property type="component" value="Chromosome 1"/>
</dbReference>
<evidence type="ECO:0000313" key="3">
    <source>
        <dbReference type="Proteomes" id="UP000665025"/>
    </source>
</evidence>
<dbReference type="Pfam" id="PF08867">
    <property type="entry name" value="FRG"/>
    <property type="match status" value="1"/>
</dbReference>
<gene>
    <name evidence="2" type="ORF">J5X90_14240</name>
</gene>
<name>A0ABX7V1E6_9GAMM</name>
<reference evidence="2 3" key="1">
    <citation type="submission" date="2021-03" db="EMBL/GenBank/DDBJ databases">
        <title>Complete Genome of Pseudoalteromonas viridis Strain BBR56, a new biocontrol bacterial candidate.</title>
        <authorList>
            <person name="Handayani D.P."/>
            <person name="Isnansetyo A."/>
            <person name="Istiqomah I."/>
            <person name="Jumina J."/>
        </authorList>
    </citation>
    <scope>NUCLEOTIDE SEQUENCE [LARGE SCALE GENOMIC DNA]</scope>
    <source>
        <strain evidence="2 3">BBR56</strain>
    </source>
</reference>
<keyword evidence="3" id="KW-1185">Reference proteome</keyword>
<sequence>MTEKFTGQWFGTSSAGPAVLVNLAQEGFALTGRVSLFEEADIAGQNVTVCLWYYFEGKVQDDGFIEGTANLISIHDKLGSLLTKENLEAIQEAGFEFPNETTFRGKKSGDYEFSAEWTSSYPTKETTRGQIILERKPPSDSNVTHEEMSWNTFKEHALEQKEGTVFRGQARPWRLQTSFHRTGHADLIAYLDRNIPELENHVNAYSRHAYNVLDDRSLGALLNLAQHHGYPTPLLDWTRSPYVAAFFAFEDEASLLPDGSISIFMFDEAEWVKMMGRQAPLRVPAVMVKMIELPGLGNERVLPQQAMTMYSNVDDIEAILQPQEDTAGQLLKAVSIPAAERDKAMRDLSLMGITWGSMFPGLDGICKQLSSRHFK</sequence>
<organism evidence="2 3">
    <name type="scientific">Pseudoalteromonas viridis</name>
    <dbReference type="NCBI Taxonomy" id="339617"/>
    <lineage>
        <taxon>Bacteria</taxon>
        <taxon>Pseudomonadati</taxon>
        <taxon>Pseudomonadota</taxon>
        <taxon>Gammaproteobacteria</taxon>
        <taxon>Alteromonadales</taxon>
        <taxon>Pseudoalteromonadaceae</taxon>
        <taxon>Pseudoalteromonas</taxon>
    </lineage>
</organism>
<dbReference type="SMART" id="SM00901">
    <property type="entry name" value="FRG"/>
    <property type="match status" value="1"/>
</dbReference>
<dbReference type="InterPro" id="IPR014966">
    <property type="entry name" value="FRG-dom"/>
</dbReference>
<accession>A0ABX7V1E6</accession>
<dbReference type="RefSeq" id="WP_209051706.1">
    <property type="nucleotide sequence ID" value="NZ_CP072425.1"/>
</dbReference>
<feature type="domain" description="FRG" evidence="1">
    <location>
        <begin position="160"/>
        <end position="262"/>
    </location>
</feature>
<evidence type="ECO:0000313" key="2">
    <source>
        <dbReference type="EMBL" id="QTL34688.1"/>
    </source>
</evidence>
<evidence type="ECO:0000259" key="1">
    <source>
        <dbReference type="SMART" id="SM00901"/>
    </source>
</evidence>
<protein>
    <submittedName>
        <fullName evidence="2">FRG domain-containing protein</fullName>
    </submittedName>
</protein>